<feature type="compositionally biased region" description="Basic and acidic residues" evidence="1">
    <location>
        <begin position="145"/>
        <end position="154"/>
    </location>
</feature>
<evidence type="ECO:0000313" key="3">
    <source>
        <dbReference type="Proteomes" id="UP000591735"/>
    </source>
</evidence>
<feature type="compositionally biased region" description="Basic residues" evidence="1">
    <location>
        <begin position="122"/>
        <end position="144"/>
    </location>
</feature>
<dbReference type="AlphaFoldDB" id="A0A840UDM8"/>
<gene>
    <name evidence="2" type="ORF">HNR38_001027</name>
</gene>
<dbReference type="Gene3D" id="1.10.150.20">
    <property type="entry name" value="5' to 3' exonuclease, C-terminal subdomain"/>
    <property type="match status" value="1"/>
</dbReference>
<keyword evidence="2" id="KW-0378">Hydrolase</keyword>
<dbReference type="Proteomes" id="UP000591735">
    <property type="component" value="Unassembled WGS sequence"/>
</dbReference>
<proteinExistence type="predicted"/>
<dbReference type="GO" id="GO:0004519">
    <property type="term" value="F:endonuclease activity"/>
    <property type="evidence" value="ECO:0007669"/>
    <property type="project" value="UniProtKB-KW"/>
</dbReference>
<evidence type="ECO:0000313" key="2">
    <source>
        <dbReference type="EMBL" id="MBB5320555.1"/>
    </source>
</evidence>
<dbReference type="RefSeq" id="WP_183700451.1">
    <property type="nucleotide sequence ID" value="NZ_JACHFE010000002.1"/>
</dbReference>
<feature type="region of interest" description="Disordered" evidence="1">
    <location>
        <begin position="84"/>
        <end position="159"/>
    </location>
</feature>
<sequence>MAKKSKPSVDKVVKKVNKEFERTSTQIEGLIDDALKQFDHLHDQLQEPVRKLLKDMDSLREREMRRFHDEFDRRMGEFQELQSSLLNRLGIEPEQTDEADKQAPPAPAEDVQAKPAAPKKASGGKKKASKPAKAKAKATPKAKAKPADKSDLTRIKGIGPVTAKKMQDAGITSIEQIAKPSQGDKEKLKAFKNVKGYNQFQAEAKKLL</sequence>
<keyword evidence="2" id="KW-0540">Nuclease</keyword>
<accession>A0A840UDM8</accession>
<organism evidence="2 3">
    <name type="scientific">Marinobacter oulmenensis</name>
    <dbReference type="NCBI Taxonomy" id="643747"/>
    <lineage>
        <taxon>Bacteria</taxon>
        <taxon>Pseudomonadati</taxon>
        <taxon>Pseudomonadota</taxon>
        <taxon>Gammaproteobacteria</taxon>
        <taxon>Pseudomonadales</taxon>
        <taxon>Marinobacteraceae</taxon>
        <taxon>Marinobacter</taxon>
    </lineage>
</organism>
<keyword evidence="3" id="KW-1185">Reference proteome</keyword>
<evidence type="ECO:0000256" key="1">
    <source>
        <dbReference type="SAM" id="MobiDB-lite"/>
    </source>
</evidence>
<dbReference type="EMBL" id="JACHFE010000002">
    <property type="protein sequence ID" value="MBB5320555.1"/>
    <property type="molecule type" value="Genomic_DNA"/>
</dbReference>
<dbReference type="SUPFAM" id="SSF158702">
    <property type="entry name" value="Sec63 N-terminal domain-like"/>
    <property type="match status" value="1"/>
</dbReference>
<keyword evidence="2" id="KW-0255">Endonuclease</keyword>
<comment type="caution">
    <text evidence="2">The sequence shown here is derived from an EMBL/GenBank/DDBJ whole genome shotgun (WGS) entry which is preliminary data.</text>
</comment>
<protein>
    <submittedName>
        <fullName evidence="2">Putative flap endonuclease-1-like 5' DNA nuclease</fullName>
    </submittedName>
</protein>
<reference evidence="2 3" key="1">
    <citation type="submission" date="2020-08" db="EMBL/GenBank/DDBJ databases">
        <title>Genomic Encyclopedia of Type Strains, Phase IV (KMG-IV): sequencing the most valuable type-strain genomes for metagenomic binning, comparative biology and taxonomic classification.</title>
        <authorList>
            <person name="Goeker M."/>
        </authorList>
    </citation>
    <scope>NUCLEOTIDE SEQUENCE [LARGE SCALE GENOMIC DNA]</scope>
    <source>
        <strain evidence="2 3">DSM 22359</strain>
    </source>
</reference>
<name>A0A840UDM8_9GAMM</name>
<dbReference type="Pfam" id="PF14520">
    <property type="entry name" value="HHH_5"/>
    <property type="match status" value="1"/>
</dbReference>